<dbReference type="Gene3D" id="1.10.510.40">
    <property type="match status" value="1"/>
</dbReference>
<evidence type="ECO:0000259" key="2">
    <source>
        <dbReference type="Pfam" id="PF06276"/>
    </source>
</evidence>
<dbReference type="AlphaFoldDB" id="A0AAD4LFW7"/>
<dbReference type="Proteomes" id="UP001201163">
    <property type="component" value="Unassembled WGS sequence"/>
</dbReference>
<name>A0AAD4LFW7_9AGAM</name>
<dbReference type="GO" id="GO:0019290">
    <property type="term" value="P:siderophore biosynthetic process"/>
    <property type="evidence" value="ECO:0007669"/>
    <property type="project" value="InterPro"/>
</dbReference>
<organism evidence="3 4">
    <name type="scientific">Lactarius akahatsu</name>
    <dbReference type="NCBI Taxonomy" id="416441"/>
    <lineage>
        <taxon>Eukaryota</taxon>
        <taxon>Fungi</taxon>
        <taxon>Dikarya</taxon>
        <taxon>Basidiomycota</taxon>
        <taxon>Agaricomycotina</taxon>
        <taxon>Agaricomycetes</taxon>
        <taxon>Russulales</taxon>
        <taxon>Russulaceae</taxon>
        <taxon>Lactarius</taxon>
    </lineage>
</organism>
<keyword evidence="4" id="KW-1185">Reference proteome</keyword>
<feature type="domain" description="Aerobactin siderophore biosynthesis IucA/IucC-like C-terminal" evidence="2">
    <location>
        <begin position="348"/>
        <end position="503"/>
    </location>
</feature>
<dbReference type="InterPro" id="IPR037455">
    <property type="entry name" value="LucA/IucC-like"/>
</dbReference>
<gene>
    <name evidence="3" type="ORF">EDB92DRAFT_1999257</name>
</gene>
<evidence type="ECO:0000313" key="3">
    <source>
        <dbReference type="EMBL" id="KAH8990314.1"/>
    </source>
</evidence>
<accession>A0AAD4LFW7</accession>
<dbReference type="PANTHER" id="PTHR34384:SF5">
    <property type="entry name" value="L-2,3-DIAMINOPROPANOATE--CITRATE LIGASE"/>
    <property type="match status" value="1"/>
</dbReference>
<dbReference type="Pfam" id="PF04183">
    <property type="entry name" value="IucA_IucC"/>
    <property type="match status" value="1"/>
</dbReference>
<protein>
    <submittedName>
        <fullName evidence="3">IucC family-domain-containing protein</fullName>
    </submittedName>
</protein>
<comment type="caution">
    <text evidence="3">The sequence shown here is derived from an EMBL/GenBank/DDBJ whole genome shotgun (WGS) entry which is preliminary data.</text>
</comment>
<dbReference type="InterPro" id="IPR007310">
    <property type="entry name" value="Aerobactin_biosyn_IucA/IucC_N"/>
</dbReference>
<dbReference type="EMBL" id="JAKELL010000031">
    <property type="protein sequence ID" value="KAH8990314.1"/>
    <property type="molecule type" value="Genomic_DNA"/>
</dbReference>
<feature type="domain" description="Aerobactin siderophore biosynthesis IucA/IucC N-terminal" evidence="1">
    <location>
        <begin position="99"/>
        <end position="320"/>
    </location>
</feature>
<dbReference type="InterPro" id="IPR022770">
    <property type="entry name" value="IucA/IucC-like_C"/>
</dbReference>
<evidence type="ECO:0000313" key="4">
    <source>
        <dbReference type="Proteomes" id="UP001201163"/>
    </source>
</evidence>
<dbReference type="GO" id="GO:0016881">
    <property type="term" value="F:acid-amino acid ligase activity"/>
    <property type="evidence" value="ECO:0007669"/>
    <property type="project" value="UniProtKB-ARBA"/>
</dbReference>
<reference evidence="3" key="1">
    <citation type="submission" date="2022-01" db="EMBL/GenBank/DDBJ databases">
        <title>Comparative genomics reveals a dynamic genome evolution in the ectomycorrhizal milk-cap (Lactarius) mushrooms.</title>
        <authorList>
            <consortium name="DOE Joint Genome Institute"/>
            <person name="Lebreton A."/>
            <person name="Tang N."/>
            <person name="Kuo A."/>
            <person name="LaButti K."/>
            <person name="Drula E."/>
            <person name="Barry K."/>
            <person name="Clum A."/>
            <person name="Lipzen A."/>
            <person name="Mousain D."/>
            <person name="Ng V."/>
            <person name="Wang R."/>
            <person name="Wang X."/>
            <person name="Dai Y."/>
            <person name="Henrissat B."/>
            <person name="Grigoriev I.V."/>
            <person name="Guerin-Laguette A."/>
            <person name="Yu F."/>
            <person name="Martin F.M."/>
        </authorList>
    </citation>
    <scope>NUCLEOTIDE SEQUENCE</scope>
    <source>
        <strain evidence="3">QP</strain>
    </source>
</reference>
<evidence type="ECO:0000259" key="1">
    <source>
        <dbReference type="Pfam" id="PF04183"/>
    </source>
</evidence>
<proteinExistence type="predicted"/>
<sequence length="549" mass="60925">MSPLVLVTVTHKDSDENEESDLVSSVQEALSTPGWSISPTITMKQMKDPLVLWETFALSIDLDPTMRSDISGELASSMEWQAHSYDHPPNPPTLLSPSIDWEQSIVEGHPTHPMHKTRHFLPPMPSLTPGSYDLYTPRLRFAILPRASLHVTGDFEALIQPILEGATNNAGRTFDVPENHIVVPVHELQVSHILDKFEEATVCPEEFSVPARAQQSVRSVILPDILHATHLKLGVGIKLTSAVRTISPASAYVGPRFSAQVVPALHFDPSLLTVARELASVVHVAPDSDVARHCAAIVRECHENGSEAHGERLIVCTSLVEHGHAGTDGVTPSVVRVFGLDTEEKRVEWLDNFVRLFFAAFLPPMLEDGVAFEAHPQNTVARFSLAAPHELRGFVIRDFGGLRVHPSTLLKSTGVALDVVPGHSIVADTLDDVYTRMYHTMFHNHLQQLVRVLGLHYDGKGWQVIRTRLREAIPPGHALERAWLGKEAKTLEGKCFMRMRMVGAYRHVSSPALDSRGFFDERVRCKHLHGPFPNLLHYTGVDEESFVVD</sequence>
<dbReference type="Pfam" id="PF06276">
    <property type="entry name" value="FhuF"/>
    <property type="match status" value="1"/>
</dbReference>
<dbReference type="PANTHER" id="PTHR34384">
    <property type="entry name" value="L-2,3-DIAMINOPROPANOATE--CITRATE LIGASE"/>
    <property type="match status" value="1"/>
</dbReference>